<proteinExistence type="predicted"/>
<evidence type="ECO:0000313" key="3">
    <source>
        <dbReference type="Proteomes" id="UP000186795"/>
    </source>
</evidence>
<name>A0A1N7MXC1_9BACL</name>
<feature type="region of interest" description="Disordered" evidence="1">
    <location>
        <begin position="64"/>
        <end position="96"/>
    </location>
</feature>
<keyword evidence="3" id="KW-1185">Reference proteome</keyword>
<organism evidence="2 3">
    <name type="scientific">Kroppenstedtia eburnea</name>
    <dbReference type="NCBI Taxonomy" id="714067"/>
    <lineage>
        <taxon>Bacteria</taxon>
        <taxon>Bacillati</taxon>
        <taxon>Bacillota</taxon>
        <taxon>Bacilli</taxon>
        <taxon>Bacillales</taxon>
        <taxon>Thermoactinomycetaceae</taxon>
        <taxon>Kroppenstedtia</taxon>
    </lineage>
</organism>
<dbReference type="Proteomes" id="UP000186795">
    <property type="component" value="Unassembled WGS sequence"/>
</dbReference>
<evidence type="ECO:0000313" key="2">
    <source>
        <dbReference type="EMBL" id="SIS90753.1"/>
    </source>
</evidence>
<dbReference type="AlphaFoldDB" id="A0A1N7MXC1"/>
<dbReference type="EMBL" id="FTOD01000007">
    <property type="protein sequence ID" value="SIS90753.1"/>
    <property type="molecule type" value="Genomic_DNA"/>
</dbReference>
<evidence type="ECO:0000256" key="1">
    <source>
        <dbReference type="SAM" id="MobiDB-lite"/>
    </source>
</evidence>
<sequence length="96" mass="11495">MHPGKLAFPSSGKLDKQLWQEYSRMKDAMKTLGQMEKISTDTDEYSALKDLLWDRKEKLETYSQQRHDELDKELQRNRDELQDYIDKKRDDKQSGL</sequence>
<reference evidence="3" key="1">
    <citation type="submission" date="2017-01" db="EMBL/GenBank/DDBJ databases">
        <authorList>
            <person name="Varghese N."/>
            <person name="Submissions S."/>
        </authorList>
    </citation>
    <scope>NUCLEOTIDE SEQUENCE [LARGE SCALE GENOMIC DNA]</scope>
    <source>
        <strain evidence="3">DSM 45196</strain>
    </source>
</reference>
<accession>A0A1N7MXC1</accession>
<gene>
    <name evidence="2" type="ORF">SAMN05421790_107112</name>
</gene>
<protein>
    <submittedName>
        <fullName evidence="2">Uncharacterized protein</fullName>
    </submittedName>
</protein>